<dbReference type="Pfam" id="PF00664">
    <property type="entry name" value="ABC_membrane"/>
    <property type="match status" value="1"/>
</dbReference>
<keyword evidence="5 16" id="KW-0812">Transmembrane</keyword>
<comment type="subcellular location">
    <subcellularLocation>
        <location evidence="1">Cell membrane</location>
        <topology evidence="1">Multi-pass membrane protein</topology>
    </subcellularLocation>
</comment>
<organism evidence="20 21">
    <name type="scientific">Bifidobacterium aemilianum</name>
    <dbReference type="NCBI Taxonomy" id="2493120"/>
    <lineage>
        <taxon>Bacteria</taxon>
        <taxon>Bacillati</taxon>
        <taxon>Actinomycetota</taxon>
        <taxon>Actinomycetes</taxon>
        <taxon>Bifidobacteriales</taxon>
        <taxon>Bifidobacteriaceae</taxon>
        <taxon>Bifidobacterium</taxon>
    </lineage>
</organism>
<dbReference type="InterPro" id="IPR039421">
    <property type="entry name" value="Type_1_exporter"/>
</dbReference>
<dbReference type="PANTHER" id="PTHR24221:SF654">
    <property type="entry name" value="ATP-BINDING CASSETTE SUB-FAMILY B MEMBER 6"/>
    <property type="match status" value="1"/>
</dbReference>
<protein>
    <submittedName>
        <fullName evidence="20">Peptide ABC transporter ATP-binding protein</fullName>
    </submittedName>
</protein>
<evidence type="ECO:0000256" key="9">
    <source>
        <dbReference type="ARBA" id="ARBA00022840"/>
    </source>
</evidence>
<gene>
    <name evidence="20" type="ORF">CRD60_05135</name>
</gene>
<dbReference type="Gene3D" id="1.20.1560.10">
    <property type="entry name" value="ABC transporter type 1, transmembrane domain"/>
    <property type="match status" value="1"/>
</dbReference>
<evidence type="ECO:0000313" key="20">
    <source>
        <dbReference type="EMBL" id="RBP97953.1"/>
    </source>
</evidence>
<feature type="transmembrane region" description="Helical" evidence="16">
    <location>
        <begin position="166"/>
        <end position="188"/>
    </location>
</feature>
<feature type="transmembrane region" description="Helical" evidence="16">
    <location>
        <begin position="200"/>
        <end position="217"/>
    </location>
</feature>
<dbReference type="GO" id="GO:0005524">
    <property type="term" value="F:ATP binding"/>
    <property type="evidence" value="ECO:0007669"/>
    <property type="project" value="UniProtKB-KW"/>
</dbReference>
<evidence type="ECO:0000256" key="3">
    <source>
        <dbReference type="ARBA" id="ARBA00022475"/>
    </source>
</evidence>
<keyword evidence="13 16" id="KW-0472">Membrane</keyword>
<dbReference type="PROSITE" id="PS50893">
    <property type="entry name" value="ABC_TRANSPORTER_2"/>
    <property type="match status" value="1"/>
</dbReference>
<keyword evidence="10" id="KW-0653">Protein transport</keyword>
<evidence type="ECO:0000256" key="8">
    <source>
        <dbReference type="ARBA" id="ARBA00022807"/>
    </source>
</evidence>
<dbReference type="InterPro" id="IPR003439">
    <property type="entry name" value="ABC_transporter-like_ATP-bd"/>
</dbReference>
<dbReference type="FunFam" id="3.40.50.300:FF:000299">
    <property type="entry name" value="ABC transporter ATP-binding protein/permease"/>
    <property type="match status" value="1"/>
</dbReference>
<dbReference type="OrthoDB" id="9806127at2"/>
<dbReference type="InterPro" id="IPR027417">
    <property type="entry name" value="P-loop_NTPase"/>
</dbReference>
<dbReference type="Proteomes" id="UP000252530">
    <property type="component" value="Unassembled WGS sequence"/>
</dbReference>
<evidence type="ECO:0000259" key="17">
    <source>
        <dbReference type="PROSITE" id="PS50893"/>
    </source>
</evidence>
<dbReference type="GO" id="GO:0043214">
    <property type="term" value="F:ABC-type bacteriocin transporter activity"/>
    <property type="evidence" value="ECO:0007669"/>
    <property type="project" value="InterPro"/>
</dbReference>
<keyword evidence="7" id="KW-0378">Hydrolase</keyword>
<dbReference type="InterPro" id="IPR005074">
    <property type="entry name" value="Peptidase_C39"/>
</dbReference>
<dbReference type="SMART" id="SM00382">
    <property type="entry name" value="AAA"/>
    <property type="match status" value="1"/>
</dbReference>
<dbReference type="GO" id="GO:0005886">
    <property type="term" value="C:plasma membrane"/>
    <property type="evidence" value="ECO:0007669"/>
    <property type="project" value="UniProtKB-SubCell"/>
</dbReference>
<evidence type="ECO:0000256" key="16">
    <source>
        <dbReference type="SAM" id="Phobius"/>
    </source>
</evidence>
<feature type="domain" description="ABC transmembrane type-1" evidence="18">
    <location>
        <begin position="170"/>
        <end position="449"/>
    </location>
</feature>
<evidence type="ECO:0000259" key="18">
    <source>
        <dbReference type="PROSITE" id="PS50929"/>
    </source>
</evidence>
<dbReference type="PROSITE" id="PS50929">
    <property type="entry name" value="ABC_TM1F"/>
    <property type="match status" value="1"/>
</dbReference>
<dbReference type="GO" id="GO:0008234">
    <property type="term" value="F:cysteine-type peptidase activity"/>
    <property type="evidence" value="ECO:0007669"/>
    <property type="project" value="UniProtKB-KW"/>
</dbReference>
<dbReference type="CDD" id="cd18570">
    <property type="entry name" value="ABC_6TM_PCAT1_LagD_like"/>
    <property type="match status" value="1"/>
</dbReference>
<dbReference type="EMBL" id="PDCG01000003">
    <property type="protein sequence ID" value="RBP97953.1"/>
    <property type="molecule type" value="Genomic_DNA"/>
</dbReference>
<accession>A0A366K9Z8</accession>
<keyword evidence="21" id="KW-1185">Reference proteome</keyword>
<dbReference type="Gene3D" id="3.40.50.300">
    <property type="entry name" value="P-loop containing nucleotide triphosphate hydrolases"/>
    <property type="match status" value="1"/>
</dbReference>
<evidence type="ECO:0000256" key="13">
    <source>
        <dbReference type="ARBA" id="ARBA00023136"/>
    </source>
</evidence>
<feature type="transmembrane region" description="Helical" evidence="16">
    <location>
        <begin position="306"/>
        <end position="325"/>
    </location>
</feature>
<dbReference type="CDD" id="cd02418">
    <property type="entry name" value="Peptidase_C39B"/>
    <property type="match status" value="1"/>
</dbReference>
<dbReference type="AlphaFoldDB" id="A0A366K9Z8"/>
<sequence length="717" mass="79346">MFRRYTYVSQVDERDCGVAALATIAGHYGSSYSLAHLRDLAKTDMQGTTALGIVKAAQSIGFETNAVKSDMSLFDEADLPYPFIVHTVNEEGVQHYAVIYKASRHSLTIADPDPKKGVYKREKSDFSKEWTGVVLFIAPGPRFQPHNESSRGLSGFVPLLLKNRQLVTNVTVAASLVTVINIVGSYYLQALIDLYIPDQMKMTLSIVSLGLVVAYAIQQLLTYARQYLLLVLSQRLSIDVLLSYIKHIFKLPMSFFSTRRTGEIISRFSDANSIIDALGSAIITVFLDIGSLVIVGSILCMQNPTLFFLMLIALPMYGAIVFIFVKPFNRLNNDCMQANSIVSSSVIEDINGIETIKALSAERIRYKKIDHEFVEYLDKTFKYGKTETLQGVLKTGVQLLLNVAVLWVGAKLVMENRISVGQLITFNSLLSYFTNPLLNIINLQTKLQSAEVANNRLNEIFLVKPEMHDSEIITEKKSLSGPIVVDNVSFKFGYGSNTLTEINLRVQRGDKIAIVGLSGSGKTTLAKLLVNFFEPTEGCITVGHVNVCNINLKVLRGHINYLPQDPYIFSGTILENLTLGLSEGVTQDDILRAVEIAEIRQDIEKMPLNYQTKLTSDAAAISGGQKQRIALARALLANAPVIILDEATSNLDVATEKKIVSNLLALTDKTIIFIAHRLSVASRCNSILVMENGRIVEQGTHEDLMDQKGRYCSLFSD</sequence>
<dbReference type="Gene3D" id="3.90.70.10">
    <property type="entry name" value="Cysteine proteinases"/>
    <property type="match status" value="1"/>
</dbReference>
<evidence type="ECO:0000256" key="6">
    <source>
        <dbReference type="ARBA" id="ARBA00022741"/>
    </source>
</evidence>
<feature type="transmembrane region" description="Helical" evidence="16">
    <location>
        <begin position="277"/>
        <end position="299"/>
    </location>
</feature>
<comment type="caution">
    <text evidence="20">The sequence shown here is derived from an EMBL/GenBank/DDBJ whole genome shotgun (WGS) entry which is preliminary data.</text>
</comment>
<keyword evidence="4" id="KW-0645">Protease</keyword>
<proteinExistence type="inferred from homology"/>
<evidence type="ECO:0000256" key="1">
    <source>
        <dbReference type="ARBA" id="ARBA00004651"/>
    </source>
</evidence>
<keyword evidence="8" id="KW-0788">Thiol protease</keyword>
<dbReference type="PROSITE" id="PS00211">
    <property type="entry name" value="ABC_TRANSPORTER_1"/>
    <property type="match status" value="1"/>
</dbReference>
<dbReference type="GO" id="GO:0016887">
    <property type="term" value="F:ATP hydrolysis activity"/>
    <property type="evidence" value="ECO:0007669"/>
    <property type="project" value="InterPro"/>
</dbReference>
<evidence type="ECO:0000256" key="2">
    <source>
        <dbReference type="ARBA" id="ARBA00022448"/>
    </source>
</evidence>
<dbReference type="PROSITE" id="PS50990">
    <property type="entry name" value="PEPTIDASE_C39"/>
    <property type="match status" value="1"/>
</dbReference>
<evidence type="ECO:0000256" key="7">
    <source>
        <dbReference type="ARBA" id="ARBA00022801"/>
    </source>
</evidence>
<keyword evidence="9 20" id="KW-0067">ATP-binding</keyword>
<evidence type="ECO:0000256" key="5">
    <source>
        <dbReference type="ARBA" id="ARBA00022692"/>
    </source>
</evidence>
<keyword evidence="6" id="KW-0547">Nucleotide-binding</keyword>
<dbReference type="InterPro" id="IPR017871">
    <property type="entry name" value="ABC_transporter-like_CS"/>
</dbReference>
<evidence type="ECO:0000256" key="11">
    <source>
        <dbReference type="ARBA" id="ARBA00022967"/>
    </source>
</evidence>
<reference evidence="20 21" key="1">
    <citation type="submission" date="2017-10" db="EMBL/GenBank/DDBJ databases">
        <title>Bifidobacterium xylocopum sp. nov. and Bifidobacterium aemilianum sp. nov., from the carpenter bee (Xylocopa violacea) digestive tract.</title>
        <authorList>
            <person name="Alberoni D."/>
            <person name="Baffoni L."/>
            <person name="Di Gioia D."/>
            <person name="Gaggia F."/>
            <person name="Biavati B."/>
        </authorList>
    </citation>
    <scope>NUCLEOTIDE SEQUENCE [LARGE SCALE GENOMIC DNA]</scope>
    <source>
        <strain evidence="20 21">XV10</strain>
    </source>
</reference>
<dbReference type="InterPro" id="IPR003593">
    <property type="entry name" value="AAA+_ATPase"/>
</dbReference>
<dbReference type="PANTHER" id="PTHR24221">
    <property type="entry name" value="ATP-BINDING CASSETTE SUB-FAMILY B"/>
    <property type="match status" value="1"/>
</dbReference>
<dbReference type="SUPFAM" id="SSF52540">
    <property type="entry name" value="P-loop containing nucleoside triphosphate hydrolases"/>
    <property type="match status" value="1"/>
</dbReference>
<feature type="domain" description="Peptidase C39" evidence="19">
    <location>
        <begin position="10"/>
        <end position="137"/>
    </location>
</feature>
<evidence type="ECO:0000256" key="10">
    <source>
        <dbReference type="ARBA" id="ARBA00022927"/>
    </source>
</evidence>
<keyword evidence="3" id="KW-1003">Cell membrane</keyword>
<keyword evidence="11" id="KW-1278">Translocase</keyword>
<keyword evidence="2" id="KW-0813">Transport</keyword>
<evidence type="ECO:0000256" key="12">
    <source>
        <dbReference type="ARBA" id="ARBA00022989"/>
    </source>
</evidence>
<evidence type="ECO:0000256" key="15">
    <source>
        <dbReference type="ARBA" id="ARBA00061644"/>
    </source>
</evidence>
<dbReference type="Pfam" id="PF03412">
    <property type="entry name" value="Peptidase_C39"/>
    <property type="match status" value="1"/>
</dbReference>
<evidence type="ECO:0000259" key="19">
    <source>
        <dbReference type="PROSITE" id="PS50990"/>
    </source>
</evidence>
<dbReference type="GO" id="GO:0015031">
    <property type="term" value="P:protein transport"/>
    <property type="evidence" value="ECO:0007669"/>
    <property type="project" value="UniProtKB-KW"/>
</dbReference>
<name>A0A366K9Z8_9BIFI</name>
<dbReference type="NCBIfam" id="TIGR01193">
    <property type="entry name" value="bacteriocin_ABC"/>
    <property type="match status" value="1"/>
</dbReference>
<evidence type="ECO:0000256" key="14">
    <source>
        <dbReference type="ARBA" id="ARBA00043264"/>
    </source>
</evidence>
<dbReference type="GO" id="GO:0034040">
    <property type="term" value="F:ATPase-coupled lipid transmembrane transporter activity"/>
    <property type="evidence" value="ECO:0007669"/>
    <property type="project" value="TreeGrafter"/>
</dbReference>
<dbReference type="InterPro" id="IPR011527">
    <property type="entry name" value="ABC1_TM_dom"/>
</dbReference>
<dbReference type="InterPro" id="IPR005897">
    <property type="entry name" value="Pept_C39_ABC_bacteriocin"/>
</dbReference>
<keyword evidence="12 16" id="KW-1133">Transmembrane helix</keyword>
<evidence type="ECO:0000313" key="21">
    <source>
        <dbReference type="Proteomes" id="UP000252530"/>
    </source>
</evidence>
<keyword evidence="14" id="KW-0080">Bacteriocin transport</keyword>
<dbReference type="SUPFAM" id="SSF90123">
    <property type="entry name" value="ABC transporter transmembrane region"/>
    <property type="match status" value="1"/>
</dbReference>
<evidence type="ECO:0000256" key="4">
    <source>
        <dbReference type="ARBA" id="ARBA00022670"/>
    </source>
</evidence>
<dbReference type="GO" id="GO:0006508">
    <property type="term" value="P:proteolysis"/>
    <property type="evidence" value="ECO:0007669"/>
    <property type="project" value="UniProtKB-KW"/>
</dbReference>
<dbReference type="InterPro" id="IPR036640">
    <property type="entry name" value="ABC1_TM_sf"/>
</dbReference>
<dbReference type="Pfam" id="PF00005">
    <property type="entry name" value="ABC_tran"/>
    <property type="match status" value="1"/>
</dbReference>
<feature type="domain" description="ABC transporter" evidence="17">
    <location>
        <begin position="483"/>
        <end position="717"/>
    </location>
</feature>
<comment type="similarity">
    <text evidence="15">Belongs to the ABC transporter superfamily. Lipid exporter (TC 3.A.1.106) family.</text>
</comment>